<dbReference type="AlphaFoldDB" id="A0AAD5JCX6"/>
<keyword evidence="3" id="KW-1185">Reference proteome</keyword>
<proteinExistence type="predicted"/>
<name>A0AAD5JCX6_ACENE</name>
<feature type="region of interest" description="Disordered" evidence="1">
    <location>
        <begin position="34"/>
        <end position="56"/>
    </location>
</feature>
<organism evidence="2 3">
    <name type="scientific">Acer negundo</name>
    <name type="common">Box elder</name>
    <dbReference type="NCBI Taxonomy" id="4023"/>
    <lineage>
        <taxon>Eukaryota</taxon>
        <taxon>Viridiplantae</taxon>
        <taxon>Streptophyta</taxon>
        <taxon>Embryophyta</taxon>
        <taxon>Tracheophyta</taxon>
        <taxon>Spermatophyta</taxon>
        <taxon>Magnoliopsida</taxon>
        <taxon>eudicotyledons</taxon>
        <taxon>Gunneridae</taxon>
        <taxon>Pentapetalae</taxon>
        <taxon>rosids</taxon>
        <taxon>malvids</taxon>
        <taxon>Sapindales</taxon>
        <taxon>Sapindaceae</taxon>
        <taxon>Hippocastanoideae</taxon>
        <taxon>Acereae</taxon>
        <taxon>Acer</taxon>
    </lineage>
</organism>
<sequence>MGWHGTAWLGTGRAGARPFNVPCQGPSLLRKHWSRGTGRADSGGWGKGTGSGGGRLENWRGKKEIRMGGVSVDWKIRQHGEQEESRRLKEKVGYMASRGGPIINSEGKGMGASNDCSSMLIHSSNNISEHSLDFIAALGQEKGNLNAPSKELENNLLGSSPLLNQSDSQEQGSKVGVVIEFKNVGVEYGDRKKGDETHVVCGMEQEASEVVTESEVATLVTEEVNDEISAGQSLPARRTQ</sequence>
<feature type="compositionally biased region" description="Polar residues" evidence="1">
    <location>
        <begin position="156"/>
        <end position="169"/>
    </location>
</feature>
<reference evidence="2" key="1">
    <citation type="journal article" date="2022" name="Plant J.">
        <title>Strategies of tolerance reflected in two North American maple genomes.</title>
        <authorList>
            <person name="McEvoy S.L."/>
            <person name="Sezen U.U."/>
            <person name="Trouern-Trend A."/>
            <person name="McMahon S.M."/>
            <person name="Schaberg P.G."/>
            <person name="Yang J."/>
            <person name="Wegrzyn J.L."/>
            <person name="Swenson N.G."/>
        </authorList>
    </citation>
    <scope>NUCLEOTIDE SEQUENCE</scope>
    <source>
        <strain evidence="2">91603</strain>
    </source>
</reference>
<comment type="caution">
    <text evidence="2">The sequence shown here is derived from an EMBL/GenBank/DDBJ whole genome shotgun (WGS) entry which is preliminary data.</text>
</comment>
<evidence type="ECO:0000313" key="3">
    <source>
        <dbReference type="Proteomes" id="UP001064489"/>
    </source>
</evidence>
<reference evidence="2" key="2">
    <citation type="submission" date="2023-02" db="EMBL/GenBank/DDBJ databases">
        <authorList>
            <person name="Swenson N.G."/>
            <person name="Wegrzyn J.L."/>
            <person name="Mcevoy S.L."/>
        </authorList>
    </citation>
    <scope>NUCLEOTIDE SEQUENCE</scope>
    <source>
        <strain evidence="2">91603</strain>
        <tissue evidence="2">Leaf</tissue>
    </source>
</reference>
<feature type="region of interest" description="Disordered" evidence="1">
    <location>
        <begin position="146"/>
        <end position="169"/>
    </location>
</feature>
<protein>
    <submittedName>
        <fullName evidence="2">Uncharacterized protein</fullName>
    </submittedName>
</protein>
<dbReference type="EMBL" id="JAJSOW010000003">
    <property type="protein sequence ID" value="KAI9195158.1"/>
    <property type="molecule type" value="Genomic_DNA"/>
</dbReference>
<dbReference type="Proteomes" id="UP001064489">
    <property type="component" value="Chromosome 1"/>
</dbReference>
<accession>A0AAD5JCX6</accession>
<feature type="compositionally biased region" description="Gly residues" evidence="1">
    <location>
        <begin position="41"/>
        <end position="55"/>
    </location>
</feature>
<evidence type="ECO:0000256" key="1">
    <source>
        <dbReference type="SAM" id="MobiDB-lite"/>
    </source>
</evidence>
<gene>
    <name evidence="2" type="ORF">LWI28_012299</name>
</gene>
<evidence type="ECO:0000313" key="2">
    <source>
        <dbReference type="EMBL" id="KAI9195158.1"/>
    </source>
</evidence>